<sequence>KIDQLLQKHHGQKDCLVKVDAEYAVCVQASQKDPNSLLHPTTKHHISRYVKHLAKMKNTKSSLNISPEKLLDTQQLWHHLTEGSETVSVPVVTIPPATVNPPTIKPQDAPLTKAQIEQMVKEIVQQQQQQKDQQPMKKRTRNC</sequence>
<feature type="region of interest" description="Disordered" evidence="1">
    <location>
        <begin position="123"/>
        <end position="143"/>
    </location>
</feature>
<dbReference type="GeneTree" id="ENSGT00400000024265"/>
<evidence type="ECO:0000256" key="1">
    <source>
        <dbReference type="SAM" id="MobiDB-lite"/>
    </source>
</evidence>
<dbReference type="STRING" id="48698.ENSPFOP00000020341"/>
<feature type="compositionally biased region" description="Low complexity" evidence="1">
    <location>
        <begin position="123"/>
        <end position="133"/>
    </location>
</feature>
<accession>A0A087YQN8</accession>
<dbReference type="OMA" id="KHHISRY"/>
<keyword evidence="3" id="KW-1185">Reference proteome</keyword>
<evidence type="ECO:0000313" key="2">
    <source>
        <dbReference type="Ensembl" id="ENSPFOP00000020341.1"/>
    </source>
</evidence>
<dbReference type="Proteomes" id="UP000028760">
    <property type="component" value="Unassembled WGS sequence"/>
</dbReference>
<proteinExistence type="predicted"/>
<dbReference type="AlphaFoldDB" id="A0A087YQN8"/>
<dbReference type="Ensembl" id="ENSPFOT00000020365.1">
    <property type="protein sequence ID" value="ENSPFOP00000020341.1"/>
    <property type="gene ID" value="ENSPFOG00000020215.1"/>
</dbReference>
<organism evidence="2 3">
    <name type="scientific">Poecilia formosa</name>
    <name type="common">Amazon molly</name>
    <name type="synonym">Limia formosa</name>
    <dbReference type="NCBI Taxonomy" id="48698"/>
    <lineage>
        <taxon>Eukaryota</taxon>
        <taxon>Metazoa</taxon>
        <taxon>Chordata</taxon>
        <taxon>Craniata</taxon>
        <taxon>Vertebrata</taxon>
        <taxon>Euteleostomi</taxon>
        <taxon>Actinopterygii</taxon>
        <taxon>Neopterygii</taxon>
        <taxon>Teleostei</taxon>
        <taxon>Neoteleostei</taxon>
        <taxon>Acanthomorphata</taxon>
        <taxon>Ovalentaria</taxon>
        <taxon>Atherinomorphae</taxon>
        <taxon>Cyprinodontiformes</taxon>
        <taxon>Poeciliidae</taxon>
        <taxon>Poeciliinae</taxon>
        <taxon>Poecilia</taxon>
    </lineage>
</organism>
<reference evidence="3" key="1">
    <citation type="submission" date="2013-10" db="EMBL/GenBank/DDBJ databases">
        <authorList>
            <person name="Schartl M."/>
            <person name="Warren W."/>
        </authorList>
    </citation>
    <scope>NUCLEOTIDE SEQUENCE [LARGE SCALE GENOMIC DNA]</scope>
    <source>
        <strain evidence="3">female</strain>
    </source>
</reference>
<evidence type="ECO:0000313" key="3">
    <source>
        <dbReference type="Proteomes" id="UP000028760"/>
    </source>
</evidence>
<reference evidence="2" key="2">
    <citation type="submission" date="2025-08" db="UniProtKB">
        <authorList>
            <consortium name="Ensembl"/>
        </authorList>
    </citation>
    <scope>IDENTIFICATION</scope>
</reference>
<name>A0A087YQN8_POEFO</name>
<reference evidence="2" key="3">
    <citation type="submission" date="2025-09" db="UniProtKB">
        <authorList>
            <consortium name="Ensembl"/>
        </authorList>
    </citation>
    <scope>IDENTIFICATION</scope>
</reference>
<protein>
    <submittedName>
        <fullName evidence="2">Uncharacterized protein</fullName>
    </submittedName>
</protein>
<dbReference type="EMBL" id="AYCK01007400">
    <property type="status" value="NOT_ANNOTATED_CDS"/>
    <property type="molecule type" value="Genomic_DNA"/>
</dbReference>